<dbReference type="Proteomes" id="UP000007800">
    <property type="component" value="Unassembled WGS sequence"/>
</dbReference>
<gene>
    <name evidence="1" type="ORF">Pmar_PMAR020998</name>
</gene>
<dbReference type="OrthoDB" id="10257259at2759"/>
<dbReference type="InParanoid" id="C5KG46"/>
<dbReference type="GO" id="GO:0016853">
    <property type="term" value="F:isomerase activity"/>
    <property type="evidence" value="ECO:0007669"/>
    <property type="project" value="InterPro"/>
</dbReference>
<protein>
    <recommendedName>
        <fullName evidence="3">Aldose 1-epimerase</fullName>
    </recommendedName>
</protein>
<accession>C5KG46</accession>
<organism evidence="2">
    <name type="scientific">Perkinsus marinus (strain ATCC 50983 / TXsc)</name>
    <dbReference type="NCBI Taxonomy" id="423536"/>
    <lineage>
        <taxon>Eukaryota</taxon>
        <taxon>Sar</taxon>
        <taxon>Alveolata</taxon>
        <taxon>Perkinsozoa</taxon>
        <taxon>Perkinsea</taxon>
        <taxon>Perkinsida</taxon>
        <taxon>Perkinsidae</taxon>
        <taxon>Perkinsus</taxon>
    </lineage>
</organism>
<name>C5KG46_PERM5</name>
<evidence type="ECO:0008006" key="3">
    <source>
        <dbReference type="Google" id="ProtNLM"/>
    </source>
</evidence>
<dbReference type="GO" id="GO:0030246">
    <property type="term" value="F:carbohydrate binding"/>
    <property type="evidence" value="ECO:0007669"/>
    <property type="project" value="InterPro"/>
</dbReference>
<dbReference type="AlphaFoldDB" id="C5KG46"/>
<proteinExistence type="predicted"/>
<dbReference type="PANTHER" id="PTHR11122">
    <property type="entry name" value="APOSPORY-ASSOCIATED PROTEIN C-RELATED"/>
    <property type="match status" value="1"/>
</dbReference>
<dbReference type="PANTHER" id="PTHR11122:SF13">
    <property type="entry name" value="GLUCOSE-6-PHOSPHATE 1-EPIMERASE"/>
    <property type="match status" value="1"/>
</dbReference>
<dbReference type="GO" id="GO:0005975">
    <property type="term" value="P:carbohydrate metabolic process"/>
    <property type="evidence" value="ECO:0007669"/>
    <property type="project" value="InterPro"/>
</dbReference>
<dbReference type="InterPro" id="IPR008183">
    <property type="entry name" value="Aldose_1/G6P_1-epimerase"/>
</dbReference>
<evidence type="ECO:0000313" key="2">
    <source>
        <dbReference type="Proteomes" id="UP000007800"/>
    </source>
</evidence>
<dbReference type="Pfam" id="PF01263">
    <property type="entry name" value="Aldose_epim"/>
    <property type="match status" value="1"/>
</dbReference>
<dbReference type="GeneID" id="9063477"/>
<dbReference type="Gene3D" id="2.70.98.10">
    <property type="match status" value="1"/>
</dbReference>
<dbReference type="InterPro" id="IPR011013">
    <property type="entry name" value="Gal_mutarotase_sf_dom"/>
</dbReference>
<dbReference type="SUPFAM" id="SSF74650">
    <property type="entry name" value="Galactose mutarotase-like"/>
    <property type="match status" value="1"/>
</dbReference>
<evidence type="ECO:0000313" key="1">
    <source>
        <dbReference type="EMBL" id="EER16402.1"/>
    </source>
</evidence>
<reference evidence="1 2" key="1">
    <citation type="submission" date="2008-07" db="EMBL/GenBank/DDBJ databases">
        <authorList>
            <person name="El-Sayed N."/>
            <person name="Caler E."/>
            <person name="Inman J."/>
            <person name="Amedeo P."/>
            <person name="Hass B."/>
            <person name="Wortman J."/>
        </authorList>
    </citation>
    <scope>NUCLEOTIDE SEQUENCE [LARGE SCALE GENOMIC DNA]</scope>
    <source>
        <strain evidence="2">ATCC 50983 / TXsc</strain>
    </source>
</reference>
<sequence>MGCPFEFELRYTVTLGGDYLGMHMEVVNTGAEAMQFTTALHTYFSVGDITTTTVAGVGEHHYNDTAQGGKDCYDGNSVVEFNEGIVDRVYKQAAGPAHILCDGFEILMAEKSPSFPDTVVWNIGSDSLGDMPAGDFKRCDYRCDSEMISPLQVACPDKKRISNLDYISGVGFTKIDELREKIGADQSRKQLIVTPQKMGAQTLESNVNAGLAAAELISAYFKNGSNIHQVNGKAS</sequence>
<dbReference type="RefSeq" id="XP_002784606.1">
    <property type="nucleotide sequence ID" value="XM_002784560.1"/>
</dbReference>
<dbReference type="EMBL" id="GG672918">
    <property type="protein sequence ID" value="EER16402.1"/>
    <property type="molecule type" value="Genomic_DNA"/>
</dbReference>
<keyword evidence="2" id="KW-1185">Reference proteome</keyword>
<dbReference type="InterPro" id="IPR014718">
    <property type="entry name" value="GH-type_carb-bd"/>
</dbReference>